<dbReference type="RefSeq" id="WP_263413653.1">
    <property type="nucleotide sequence ID" value="NZ_BAABBH010000001.1"/>
</dbReference>
<dbReference type="Pfam" id="PF00535">
    <property type="entry name" value="Glycos_transf_2"/>
    <property type="match status" value="1"/>
</dbReference>
<dbReference type="GO" id="GO:0016757">
    <property type="term" value="F:glycosyltransferase activity"/>
    <property type="evidence" value="ECO:0007669"/>
    <property type="project" value="UniProtKB-KW"/>
</dbReference>
<comment type="caution">
    <text evidence="7">The sequence shown here is derived from an EMBL/GenBank/DDBJ whole genome shotgun (WGS) entry which is preliminary data.</text>
</comment>
<evidence type="ECO:0000256" key="3">
    <source>
        <dbReference type="ARBA" id="ARBA00022679"/>
    </source>
</evidence>
<organism evidence="7 8">
    <name type="scientific">Terriglobus aquaticus</name>
    <dbReference type="NCBI Taxonomy" id="940139"/>
    <lineage>
        <taxon>Bacteria</taxon>
        <taxon>Pseudomonadati</taxon>
        <taxon>Acidobacteriota</taxon>
        <taxon>Terriglobia</taxon>
        <taxon>Terriglobales</taxon>
        <taxon>Acidobacteriaceae</taxon>
        <taxon>Terriglobus</taxon>
    </lineage>
</organism>
<dbReference type="Pfam" id="PF02485">
    <property type="entry name" value="Branch"/>
    <property type="match status" value="1"/>
</dbReference>
<dbReference type="EMBL" id="JBJYXY010000001">
    <property type="protein sequence ID" value="MFN2974793.1"/>
    <property type="molecule type" value="Genomic_DNA"/>
</dbReference>
<keyword evidence="2 7" id="KW-0328">Glycosyltransferase</keyword>
<keyword evidence="8" id="KW-1185">Reference proteome</keyword>
<dbReference type="SUPFAM" id="SSF53448">
    <property type="entry name" value="Nucleotide-diphospho-sugar transferases"/>
    <property type="match status" value="1"/>
</dbReference>
<dbReference type="CDD" id="cd00761">
    <property type="entry name" value="Glyco_tranf_GTA_type"/>
    <property type="match status" value="1"/>
</dbReference>
<evidence type="ECO:0000259" key="6">
    <source>
        <dbReference type="Pfam" id="PF00535"/>
    </source>
</evidence>
<feature type="domain" description="Glycosyltransferase 2-like" evidence="6">
    <location>
        <begin position="324"/>
        <end position="482"/>
    </location>
</feature>
<dbReference type="InterPro" id="IPR029044">
    <property type="entry name" value="Nucleotide-diphossugar_trans"/>
</dbReference>
<gene>
    <name evidence="7" type="ORF">ACK2TP_03380</name>
</gene>
<accession>A0ABW9KHR7</accession>
<dbReference type="Proteomes" id="UP001634747">
    <property type="component" value="Unassembled WGS sequence"/>
</dbReference>
<evidence type="ECO:0000256" key="2">
    <source>
        <dbReference type="ARBA" id="ARBA00022676"/>
    </source>
</evidence>
<protein>
    <submittedName>
        <fullName evidence="7">Glycosyltransferase</fullName>
        <ecNumber evidence="7">2.4.-.-</ecNumber>
    </submittedName>
</protein>
<keyword evidence="4" id="KW-0472">Membrane</keyword>
<evidence type="ECO:0000256" key="4">
    <source>
        <dbReference type="ARBA" id="ARBA00023136"/>
    </source>
</evidence>
<dbReference type="InterPro" id="IPR003406">
    <property type="entry name" value="Glyco_trans_14"/>
</dbReference>
<evidence type="ECO:0000256" key="5">
    <source>
        <dbReference type="ARBA" id="ARBA00023180"/>
    </source>
</evidence>
<keyword evidence="5" id="KW-0325">Glycoprotein</keyword>
<evidence type="ECO:0000313" key="7">
    <source>
        <dbReference type="EMBL" id="MFN2974793.1"/>
    </source>
</evidence>
<dbReference type="InterPro" id="IPR001173">
    <property type="entry name" value="Glyco_trans_2-like"/>
</dbReference>
<dbReference type="InterPro" id="IPR050834">
    <property type="entry name" value="Glycosyltransf_2"/>
</dbReference>
<proteinExistence type="predicted"/>
<comment type="subcellular location">
    <subcellularLocation>
        <location evidence="1">Membrane</location>
        <topology evidence="1">Single-pass type II membrane protein</topology>
    </subcellularLocation>
</comment>
<dbReference type="Gene3D" id="3.90.550.10">
    <property type="entry name" value="Spore Coat Polysaccharide Biosynthesis Protein SpsA, Chain A"/>
    <property type="match status" value="1"/>
</dbReference>
<sequence length="616" mass="70317">MKPPIGFVLVTHTAPAQAIRLCHRLNHMFGDPPIAIHHDFGKAALNRADFPANVRFVDQWVNSGWGTIGVVDSLMAALRLLYTDRNDGWGDPDWFVSLSAADYPIQTAEHILHQLQNSSVDGYLDNREITYASSAYSSERPGGAFPFAQPRYQQLAFRRYVAIPYLPYTIARRFDVPAERYCFTAPWLIRRFTPFHDGLRCFAGDAWMTMRRKVAHLLLANDPTWQRLHRHFASRPSPEEAIYHTFLLNRADVRLDAKNLRYTDWRGQHAHPRTLGEHDVPLLLRSADHFARKFPDDAALLQRLDQQVEQHSTSRAYGMHPSVSVIIPSYNCARYLPRAIESALAQTYTDLEVIVVDDGSTDNTAEVIQPYLDRIRYIRQANKGLPGARNTGIRASQSEFVALLDADDAWLPDKLERQMPRFQDPAVTIVFTDLSVEYADGSTKPSFLAERPLTCEGDVTDAYIQSRFLFPSAMVFRRDAMEACRLFDETMLACEDVELFTKMTLRGKVAWVNEPLMIRTEGTGQNITGNGEKLQNYLIRAFHSLLGNEPMPQSTRRIMHREIGLNYFYRGYTRWKQGKPGARHDLLQAIRFGPQVRLKALRTLLATYLTRSGRAA</sequence>
<reference evidence="7 8" key="1">
    <citation type="submission" date="2024-12" db="EMBL/GenBank/DDBJ databases">
        <authorList>
            <person name="Lee Y."/>
        </authorList>
    </citation>
    <scope>NUCLEOTIDE SEQUENCE [LARGE SCALE GENOMIC DNA]</scope>
    <source>
        <strain evidence="7 8">03SUJ4</strain>
    </source>
</reference>
<evidence type="ECO:0000256" key="1">
    <source>
        <dbReference type="ARBA" id="ARBA00004606"/>
    </source>
</evidence>
<evidence type="ECO:0000313" key="8">
    <source>
        <dbReference type="Proteomes" id="UP001634747"/>
    </source>
</evidence>
<keyword evidence="3 7" id="KW-0808">Transferase</keyword>
<dbReference type="PANTHER" id="PTHR43685:SF11">
    <property type="entry name" value="GLYCOSYLTRANSFERASE TAGX-RELATED"/>
    <property type="match status" value="1"/>
</dbReference>
<dbReference type="PANTHER" id="PTHR43685">
    <property type="entry name" value="GLYCOSYLTRANSFERASE"/>
    <property type="match status" value="1"/>
</dbReference>
<dbReference type="EC" id="2.4.-.-" evidence="7"/>
<name>A0ABW9KHR7_9BACT</name>